<reference evidence="2 3" key="1">
    <citation type="submission" date="2019-05" db="EMBL/GenBank/DDBJ databases">
        <title>Another draft genome of Portunus trituberculatus and its Hox gene families provides insights of decapod evolution.</title>
        <authorList>
            <person name="Jeong J.-H."/>
            <person name="Song I."/>
            <person name="Kim S."/>
            <person name="Choi T."/>
            <person name="Kim D."/>
            <person name="Ryu S."/>
            <person name="Kim W."/>
        </authorList>
    </citation>
    <scope>NUCLEOTIDE SEQUENCE [LARGE SCALE GENOMIC DNA]</scope>
    <source>
        <tissue evidence="2">Muscle</tissue>
    </source>
</reference>
<comment type="caution">
    <text evidence="2">The sequence shown here is derived from an EMBL/GenBank/DDBJ whole genome shotgun (WGS) entry which is preliminary data.</text>
</comment>
<gene>
    <name evidence="2" type="ORF">E2C01_047512</name>
</gene>
<organism evidence="2 3">
    <name type="scientific">Portunus trituberculatus</name>
    <name type="common">Swimming crab</name>
    <name type="synonym">Neptunus trituberculatus</name>
    <dbReference type="NCBI Taxonomy" id="210409"/>
    <lineage>
        <taxon>Eukaryota</taxon>
        <taxon>Metazoa</taxon>
        <taxon>Ecdysozoa</taxon>
        <taxon>Arthropoda</taxon>
        <taxon>Crustacea</taxon>
        <taxon>Multicrustacea</taxon>
        <taxon>Malacostraca</taxon>
        <taxon>Eumalacostraca</taxon>
        <taxon>Eucarida</taxon>
        <taxon>Decapoda</taxon>
        <taxon>Pleocyemata</taxon>
        <taxon>Brachyura</taxon>
        <taxon>Eubrachyura</taxon>
        <taxon>Portunoidea</taxon>
        <taxon>Portunidae</taxon>
        <taxon>Portuninae</taxon>
        <taxon>Portunus</taxon>
    </lineage>
</organism>
<name>A0A5B7G0T1_PORTR</name>
<evidence type="ECO:0000313" key="2">
    <source>
        <dbReference type="EMBL" id="MPC53610.1"/>
    </source>
</evidence>
<protein>
    <submittedName>
        <fullName evidence="2">Uncharacterized protein</fullName>
    </submittedName>
</protein>
<evidence type="ECO:0000256" key="1">
    <source>
        <dbReference type="SAM" id="MobiDB-lite"/>
    </source>
</evidence>
<accession>A0A5B7G0T1</accession>
<dbReference type="AlphaFoldDB" id="A0A5B7G0T1"/>
<dbReference type="EMBL" id="VSRR010011764">
    <property type="protein sequence ID" value="MPC53610.1"/>
    <property type="molecule type" value="Genomic_DNA"/>
</dbReference>
<proteinExistence type="predicted"/>
<sequence length="150" mass="16076">MLIICRKDDRCGISPTKLTRLPNVAFTWNTAGTDVTEEVLRLDMWLSRSASSALSAQEAGASPTKQIPVVVSQCQRCLKENTPHGNIAPTARAARRVVTAGVRCGNGCEHGKSRANPTRCSPSRGEARAAQHLATPSQPVARGLPRLQHA</sequence>
<feature type="region of interest" description="Disordered" evidence="1">
    <location>
        <begin position="108"/>
        <end position="150"/>
    </location>
</feature>
<keyword evidence="3" id="KW-1185">Reference proteome</keyword>
<evidence type="ECO:0000313" key="3">
    <source>
        <dbReference type="Proteomes" id="UP000324222"/>
    </source>
</evidence>
<dbReference type="Proteomes" id="UP000324222">
    <property type="component" value="Unassembled WGS sequence"/>
</dbReference>